<organism evidence="7 8">
    <name type="scientific">Erysipelothrix larvae</name>
    <dbReference type="NCBI Taxonomy" id="1514105"/>
    <lineage>
        <taxon>Bacteria</taxon>
        <taxon>Bacillati</taxon>
        <taxon>Bacillota</taxon>
        <taxon>Erysipelotrichia</taxon>
        <taxon>Erysipelotrichales</taxon>
        <taxon>Erysipelotrichaceae</taxon>
        <taxon>Erysipelothrix</taxon>
    </lineage>
</organism>
<feature type="transmembrane region" description="Helical" evidence="6">
    <location>
        <begin position="7"/>
        <end position="27"/>
    </location>
</feature>
<feature type="transmembrane region" description="Helical" evidence="6">
    <location>
        <begin position="68"/>
        <end position="88"/>
    </location>
</feature>
<feature type="transmembrane region" description="Helical" evidence="6">
    <location>
        <begin position="108"/>
        <end position="129"/>
    </location>
</feature>
<keyword evidence="5 6" id="KW-0472">Membrane</keyword>
<dbReference type="Proteomes" id="UP000063781">
    <property type="component" value="Chromosome"/>
</dbReference>
<dbReference type="RefSeq" id="WP_067634114.1">
    <property type="nucleotide sequence ID" value="NZ_CP013213.1"/>
</dbReference>
<feature type="transmembrane region" description="Helical" evidence="6">
    <location>
        <begin position="202"/>
        <end position="220"/>
    </location>
</feature>
<dbReference type="EMBL" id="CP013213">
    <property type="protein sequence ID" value="AMC94408.1"/>
    <property type="molecule type" value="Genomic_DNA"/>
</dbReference>
<protein>
    <recommendedName>
        <fullName evidence="6">Probable membrane transporter protein</fullName>
    </recommendedName>
</protein>
<evidence type="ECO:0000313" key="7">
    <source>
        <dbReference type="EMBL" id="AMC94408.1"/>
    </source>
</evidence>
<evidence type="ECO:0000256" key="5">
    <source>
        <dbReference type="ARBA" id="ARBA00023136"/>
    </source>
</evidence>
<evidence type="ECO:0000256" key="6">
    <source>
        <dbReference type="RuleBase" id="RU363041"/>
    </source>
</evidence>
<keyword evidence="3 6" id="KW-0812">Transmembrane</keyword>
<keyword evidence="8" id="KW-1185">Reference proteome</keyword>
<comment type="similarity">
    <text evidence="2 6">Belongs to the 4-toluene sulfonate uptake permease (TSUP) (TC 2.A.102) family.</text>
</comment>
<evidence type="ECO:0000313" key="8">
    <source>
        <dbReference type="Proteomes" id="UP000063781"/>
    </source>
</evidence>
<evidence type="ECO:0000256" key="4">
    <source>
        <dbReference type="ARBA" id="ARBA00022989"/>
    </source>
</evidence>
<keyword evidence="4 6" id="KW-1133">Transmembrane helix</keyword>
<proteinExistence type="inferred from homology"/>
<dbReference type="OrthoDB" id="3181470at2"/>
<dbReference type="KEGG" id="erl:AOC36_10620"/>
<dbReference type="STRING" id="1514105.AOC36_10620"/>
<name>A0A109UHL9_9FIRM</name>
<dbReference type="InterPro" id="IPR002781">
    <property type="entry name" value="TM_pro_TauE-like"/>
</dbReference>
<evidence type="ECO:0000256" key="1">
    <source>
        <dbReference type="ARBA" id="ARBA00004141"/>
    </source>
</evidence>
<dbReference type="GO" id="GO:0005886">
    <property type="term" value="C:plasma membrane"/>
    <property type="evidence" value="ECO:0007669"/>
    <property type="project" value="UniProtKB-SubCell"/>
</dbReference>
<gene>
    <name evidence="7" type="ORF">AOC36_10620</name>
</gene>
<dbReference type="AlphaFoldDB" id="A0A109UHL9"/>
<dbReference type="PANTHER" id="PTHR43701">
    <property type="entry name" value="MEMBRANE TRANSPORTER PROTEIN MJ0441-RELATED"/>
    <property type="match status" value="1"/>
</dbReference>
<sequence>MTLIYGVVVLIATTLGAMSGMGGGVIIKPALDLIGYHDVQSIGFYSSCAVLAMAIINMIKSFKREKNFDYNTVALISMGSIIGGFLGSKILNLLLMRYGERTVQLSQSILLIIILLLVVILVSTSILSYNFKSKLLVLSIGIVLGMLSAYIGIGGGPLNVAIFCLFFSVDFKTATFYSIATIFFTQISTLITIATTKGLSSFDLIFLFSIIPSACIGGFLGSKLNSLLSSKVLKIVFNCILLLLIVLNLFNIINK</sequence>
<dbReference type="InterPro" id="IPR051598">
    <property type="entry name" value="TSUP/Inactive_protease-like"/>
</dbReference>
<reference evidence="7 8" key="1">
    <citation type="submission" date="2015-10" db="EMBL/GenBank/DDBJ databases">
        <title>Erysipelothrix larvae sp. LV19 isolated from the larval gut of the rhinoceros beetle, Trypoxylus dichotomus.</title>
        <authorList>
            <person name="Lim S."/>
            <person name="Kim B.-C."/>
        </authorList>
    </citation>
    <scope>NUCLEOTIDE SEQUENCE [LARGE SCALE GENOMIC DNA]</scope>
    <source>
        <strain evidence="7 8">LV19</strain>
    </source>
</reference>
<dbReference type="PANTHER" id="PTHR43701:SF2">
    <property type="entry name" value="MEMBRANE TRANSPORTER PROTEIN YJNA-RELATED"/>
    <property type="match status" value="1"/>
</dbReference>
<accession>A0A109UHL9</accession>
<feature type="transmembrane region" description="Helical" evidence="6">
    <location>
        <begin position="136"/>
        <end position="169"/>
    </location>
</feature>
<feature type="transmembrane region" description="Helical" evidence="6">
    <location>
        <begin position="39"/>
        <end position="56"/>
    </location>
</feature>
<evidence type="ECO:0000256" key="3">
    <source>
        <dbReference type="ARBA" id="ARBA00022692"/>
    </source>
</evidence>
<feature type="transmembrane region" description="Helical" evidence="6">
    <location>
        <begin position="175"/>
        <end position="195"/>
    </location>
</feature>
<keyword evidence="6" id="KW-1003">Cell membrane</keyword>
<feature type="transmembrane region" description="Helical" evidence="6">
    <location>
        <begin position="232"/>
        <end position="253"/>
    </location>
</feature>
<comment type="subcellular location">
    <subcellularLocation>
        <location evidence="6">Cell membrane</location>
        <topology evidence="6">Multi-pass membrane protein</topology>
    </subcellularLocation>
    <subcellularLocation>
        <location evidence="1">Membrane</location>
        <topology evidence="1">Multi-pass membrane protein</topology>
    </subcellularLocation>
</comment>
<dbReference type="Pfam" id="PF01925">
    <property type="entry name" value="TauE"/>
    <property type="match status" value="1"/>
</dbReference>
<evidence type="ECO:0000256" key="2">
    <source>
        <dbReference type="ARBA" id="ARBA00009142"/>
    </source>
</evidence>